<keyword evidence="2" id="KW-0436">Ligase</keyword>
<dbReference type="InterPro" id="IPR000873">
    <property type="entry name" value="AMP-dep_synth/lig_dom"/>
</dbReference>
<dbReference type="RefSeq" id="WP_311628815.1">
    <property type="nucleotide sequence ID" value="NZ_JAVREN010000003.1"/>
</dbReference>
<dbReference type="Proteomes" id="UP001183388">
    <property type="component" value="Unassembled WGS sequence"/>
</dbReference>
<dbReference type="PANTHER" id="PTHR43859">
    <property type="entry name" value="ACYL-ACTIVATING ENZYME"/>
    <property type="match status" value="1"/>
</dbReference>
<dbReference type="PANTHER" id="PTHR43859:SF4">
    <property type="entry name" value="BUTANOATE--COA LIGASE AAE1-RELATED"/>
    <property type="match status" value="1"/>
</dbReference>
<evidence type="ECO:0000259" key="6">
    <source>
        <dbReference type="Pfam" id="PF13193"/>
    </source>
</evidence>
<protein>
    <submittedName>
        <fullName evidence="7">AMP-binding protein</fullName>
    </submittedName>
</protein>
<evidence type="ECO:0000256" key="1">
    <source>
        <dbReference type="ARBA" id="ARBA00006432"/>
    </source>
</evidence>
<dbReference type="InterPro" id="IPR025110">
    <property type="entry name" value="AMP-bd_C"/>
</dbReference>
<proteinExistence type="inferred from homology"/>
<keyword evidence="3" id="KW-0276">Fatty acid metabolism</keyword>
<gene>
    <name evidence="7" type="ORF">RM780_02860</name>
</gene>
<dbReference type="Gene3D" id="3.40.50.12780">
    <property type="entry name" value="N-terminal domain of ligase-like"/>
    <property type="match status" value="1"/>
</dbReference>
<evidence type="ECO:0000313" key="7">
    <source>
        <dbReference type="EMBL" id="MDT0305903.1"/>
    </source>
</evidence>
<evidence type="ECO:0000313" key="8">
    <source>
        <dbReference type="Proteomes" id="UP001183388"/>
    </source>
</evidence>
<keyword evidence="4" id="KW-0443">Lipid metabolism</keyword>
<dbReference type="Pfam" id="PF00501">
    <property type="entry name" value="AMP-binding"/>
    <property type="match status" value="1"/>
</dbReference>
<reference evidence="8" key="1">
    <citation type="submission" date="2023-07" db="EMBL/GenBank/DDBJ databases">
        <title>30 novel species of actinomycetes from the DSMZ collection.</title>
        <authorList>
            <person name="Nouioui I."/>
        </authorList>
    </citation>
    <scope>NUCLEOTIDE SEQUENCE [LARGE SCALE GENOMIC DNA]</scope>
    <source>
        <strain evidence="8">DSM 44917</strain>
    </source>
</reference>
<organism evidence="7 8">
    <name type="scientific">Streptomyces boetiae</name>
    <dbReference type="NCBI Taxonomy" id="3075541"/>
    <lineage>
        <taxon>Bacteria</taxon>
        <taxon>Bacillati</taxon>
        <taxon>Actinomycetota</taxon>
        <taxon>Actinomycetes</taxon>
        <taxon>Kitasatosporales</taxon>
        <taxon>Streptomycetaceae</taxon>
        <taxon>Streptomyces</taxon>
    </lineage>
</organism>
<dbReference type="Pfam" id="PF13193">
    <property type="entry name" value="AMP-binding_C"/>
    <property type="match status" value="1"/>
</dbReference>
<dbReference type="InterPro" id="IPR045851">
    <property type="entry name" value="AMP-bd_C_sf"/>
</dbReference>
<comment type="similarity">
    <text evidence="1">Belongs to the ATP-dependent AMP-binding enzyme family.</text>
</comment>
<dbReference type="SUPFAM" id="SSF56801">
    <property type="entry name" value="Acetyl-CoA synthetase-like"/>
    <property type="match status" value="1"/>
</dbReference>
<sequence length="511" mass="55342">MFVPFSVRDFLDRAVTVYGERTGVVDEPRQPAESWGRISYARLGELARAQAAGLDALGVGPGERVAVVSHNSARLLASFFGVAGHGRVLVPVNFRLKPEEIAYIVEHSGASVLLADPELAGPLSGLPVKHRFTLGAASDEALLRFGTEPAPWEPDENALATINYTSGTTARPKGVEITHRNSWVNAVTFALHAGVSDRDVYLHTLPMFHANGWGMPFAMTGLGVRQIVLRKIDGTEILRRVAEHGVTVMCAAPAVVNAVLAAAREWDGPIPGRDRVRVIVAGAPPPTATVARVEYELGWEFIQIYGLTETSPLLTINRTRAEWDGLDVQARAERLVRAGAPALGVSLRTSGSGEVLARSNVVLRGYWQQPEATEEALEGGWFHTGDGGALDGDGYLTISDRKKDVIITGGENVSSIEVEDVLFSHPAIAEAAVIGVPHEEWGETVKALVVLRPGMNASEEELIGHCKQRLAGYKAPTSVEFRTELARTATGKLQKYRLREPYWAGHERRVN</sequence>
<evidence type="ECO:0000256" key="3">
    <source>
        <dbReference type="ARBA" id="ARBA00022832"/>
    </source>
</evidence>
<name>A0ABU2L3T2_9ACTN</name>
<feature type="domain" description="AMP-dependent synthetase/ligase" evidence="5">
    <location>
        <begin position="12"/>
        <end position="367"/>
    </location>
</feature>
<feature type="domain" description="AMP-binding enzyme C-terminal" evidence="6">
    <location>
        <begin position="417"/>
        <end position="492"/>
    </location>
</feature>
<evidence type="ECO:0000256" key="4">
    <source>
        <dbReference type="ARBA" id="ARBA00023098"/>
    </source>
</evidence>
<dbReference type="Gene3D" id="3.30.300.30">
    <property type="match status" value="1"/>
</dbReference>
<evidence type="ECO:0000259" key="5">
    <source>
        <dbReference type="Pfam" id="PF00501"/>
    </source>
</evidence>
<comment type="caution">
    <text evidence="7">The sequence shown here is derived from an EMBL/GenBank/DDBJ whole genome shotgun (WGS) entry which is preliminary data.</text>
</comment>
<evidence type="ECO:0000256" key="2">
    <source>
        <dbReference type="ARBA" id="ARBA00022598"/>
    </source>
</evidence>
<dbReference type="InterPro" id="IPR042099">
    <property type="entry name" value="ANL_N_sf"/>
</dbReference>
<keyword evidence="8" id="KW-1185">Reference proteome</keyword>
<dbReference type="EMBL" id="JAVREN010000003">
    <property type="protein sequence ID" value="MDT0305903.1"/>
    <property type="molecule type" value="Genomic_DNA"/>
</dbReference>
<accession>A0ABU2L3T2</accession>